<accession>A0A2C5WTG8</accession>
<keyword evidence="1" id="KW-1133">Transmembrane helix</keyword>
<dbReference type="STRING" id="1035309.A0A2C5WTG8"/>
<dbReference type="OrthoDB" id="2391627at2759"/>
<dbReference type="GO" id="GO:0006122">
    <property type="term" value="P:mitochondrial electron transport, ubiquinol to cytochrome c"/>
    <property type="evidence" value="ECO:0007669"/>
    <property type="project" value="InterPro"/>
</dbReference>
<keyword evidence="1" id="KW-0472">Membrane</keyword>
<organism evidence="2 3">
    <name type="scientific">Ceratocystis fimbriata CBS 114723</name>
    <dbReference type="NCBI Taxonomy" id="1035309"/>
    <lineage>
        <taxon>Eukaryota</taxon>
        <taxon>Fungi</taxon>
        <taxon>Dikarya</taxon>
        <taxon>Ascomycota</taxon>
        <taxon>Pezizomycotina</taxon>
        <taxon>Sordariomycetes</taxon>
        <taxon>Hypocreomycetidae</taxon>
        <taxon>Microascales</taxon>
        <taxon>Ceratocystidaceae</taxon>
        <taxon>Ceratocystis</taxon>
    </lineage>
</organism>
<proteinExistence type="predicted"/>
<reference evidence="2 3" key="1">
    <citation type="journal article" date="2013" name="Fungal Biol.">
        <title>Analysis of microsatellite markers in the genome of the plant pathogen Ceratocystis fimbriata.</title>
        <authorList>
            <person name="Simpson M.C."/>
            <person name="Wilken P.M."/>
            <person name="Coetzee M.P."/>
            <person name="Wingfield M.J."/>
            <person name="Wingfield B.D."/>
        </authorList>
    </citation>
    <scope>NUCLEOTIDE SEQUENCE [LARGE SCALE GENOMIC DNA]</scope>
    <source>
        <strain evidence="2 3">CBS 114723</strain>
    </source>
</reference>
<dbReference type="InterPro" id="IPR019182">
    <property type="entry name" value="Cytochrome_b-c1_su10_fun"/>
</dbReference>
<name>A0A2C5WTG8_9PEZI</name>
<dbReference type="AlphaFoldDB" id="A0A2C5WTG8"/>
<dbReference type="GO" id="GO:0005739">
    <property type="term" value="C:mitochondrion"/>
    <property type="evidence" value="ECO:0007669"/>
    <property type="project" value="GOC"/>
</dbReference>
<protein>
    <recommendedName>
        <fullName evidence="4">Cytochrome b-c1 complex subunit 10</fullName>
    </recommendedName>
</protein>
<keyword evidence="1" id="KW-0812">Transmembrane</keyword>
<dbReference type="PANTHER" id="PTHR28254:SF1">
    <property type="entry name" value="CYTOCHROME B-C1 COMPLEX SUBUNIT 10, MITOCHONDRIAL"/>
    <property type="match status" value="1"/>
</dbReference>
<evidence type="ECO:0000313" key="2">
    <source>
        <dbReference type="EMBL" id="PHH49377.1"/>
    </source>
</evidence>
<evidence type="ECO:0000256" key="1">
    <source>
        <dbReference type="SAM" id="Phobius"/>
    </source>
</evidence>
<sequence length="87" mass="9406">MFASSVARSAFRSSYGPKYHFQPSVMGLNATQLTRLGFKSGLFGGAAGVAIIFYASGIPRVQDDILKKIPFFGGFFGKEIHPADNPF</sequence>
<evidence type="ECO:0008006" key="4">
    <source>
        <dbReference type="Google" id="ProtNLM"/>
    </source>
</evidence>
<keyword evidence="3" id="KW-1185">Reference proteome</keyword>
<dbReference type="Pfam" id="PF09796">
    <property type="entry name" value="QCR10"/>
    <property type="match status" value="1"/>
</dbReference>
<reference evidence="2 3" key="2">
    <citation type="journal article" date="2013" name="IMA Fungus">
        <title>IMA Genome-F 1: Ceratocystis fimbriata: Draft nuclear genome sequence for the plant pathogen, Ceratocystis fimbriata.</title>
        <authorList>
            <person name="Wilken P.M."/>
            <person name="Steenkamp E.T."/>
            <person name="Wingfield M.J."/>
            <person name="de Beer Z.W."/>
            <person name="Wingfield B.D."/>
        </authorList>
    </citation>
    <scope>NUCLEOTIDE SEQUENCE [LARGE SCALE GENOMIC DNA]</scope>
    <source>
        <strain evidence="2 3">CBS 114723</strain>
    </source>
</reference>
<gene>
    <name evidence="2" type="ORF">CFIMG_006542RAa</name>
</gene>
<dbReference type="Proteomes" id="UP000222788">
    <property type="component" value="Unassembled WGS sequence"/>
</dbReference>
<dbReference type="EMBL" id="APWK03000212">
    <property type="protein sequence ID" value="PHH49377.1"/>
    <property type="molecule type" value="Genomic_DNA"/>
</dbReference>
<evidence type="ECO:0000313" key="3">
    <source>
        <dbReference type="Proteomes" id="UP000222788"/>
    </source>
</evidence>
<feature type="transmembrane region" description="Helical" evidence="1">
    <location>
        <begin position="36"/>
        <end position="58"/>
    </location>
</feature>
<dbReference type="PANTHER" id="PTHR28254">
    <property type="entry name" value="CYTOCHROME B-C1 COMPLEX SUBUNIT 10"/>
    <property type="match status" value="1"/>
</dbReference>
<comment type="caution">
    <text evidence="2">The sequence shown here is derived from an EMBL/GenBank/DDBJ whole genome shotgun (WGS) entry which is preliminary data.</text>
</comment>